<keyword evidence="1" id="KW-0677">Repeat</keyword>
<dbReference type="EMBL" id="CAKASE010000078">
    <property type="protein sequence ID" value="CAG9578929.1"/>
    <property type="molecule type" value="Genomic_DNA"/>
</dbReference>
<dbReference type="GO" id="GO:0060271">
    <property type="term" value="P:cilium assembly"/>
    <property type="evidence" value="ECO:0007669"/>
    <property type="project" value="TreeGrafter"/>
</dbReference>
<keyword evidence="3" id="KW-1133">Transmembrane helix</keyword>
<sequence length="1069" mass="121654">MTAGGLWAGSEIDSRPKYRDEQTLVGGTVWSQVLIPVGLIISSTVDEELYIFVHAYFLFTGFLLLSFTGVVLNRSEVSLATIKSETHTQKEEIYVPPLDQFNVKIHDIRIPDEEARLYTVKVTFFDQLLCSSVITTTGGREIEDCRKRVIARGFMNYDPSDYEKMCLFADTPLIIKIYPFKEAESILSGVFNSSTTAQSHSSKSLSTMSSEKLETYECTIDILPIFIDTNKMFFQKRLEQIVVPSVLSVKSWDNLPLITLTIKAKRNIENLKHHKILKKANFMKLTLVGSYNMVIPYDSEFTYTAASKLPLENETGNSLVTFNQGYEVPKRFNSLSFYPEWESLRAAGDAFCKGDEKFDNSIEELQNVENIDLEYYEKQTLKPFNTIWASFHRYLFFKKNELGLSEHLRRYNWPLEVHVYGENCGYSFIAYLDLFKLLYPGETKALLLVPLRWIDTETMAVKCGCDPLISPNEKAPSVLATVQKSSKATTDSVLASTNTEISLLSRPTGSDGNSAFVIVEVVLARAFKNPVIPPIIPESEIAEMLVDLELEPTKRFCTGRGQQEKSWSNIIRLASSGLSHVPYFGMSDICTINRQLSETRTRVEIVTSLWQEAAIFVNNNFVVHDFLNSDETFQEMIMIAHACLMRITNDAIIDSDTKPPPHSVQKAARHARQLHDLSHAMDLYLQLIVEAPREADSWRELATCLRDIDRDWANVCIDKSIMLNPRHPLSLLSKSCMIFEEDPNAAEPFFLALLAFYPFWTAIWAAASAYFLHKEMFHMSDQIMEQMRKTQAESLAKEPRFPRTWEQELGEWWEETPLLPGTSVYYDAADLLLRLRGIDLAEICIAKALLEDGDSAVYYHMVALCCRLKGNYADALCHLQEGIDKYGEISYLRSLQGECYHRTKEYNLSMASFEKSGSCKSAYTTLLSLPRRDAGRTRSILTDLVRRHPSAYAWMAFADEWMTRSAVGEGGDANVTDEQRSALENAEMCAFTALQYDRRAARAWALLATCLTPSARRNYCREMAKLCGFAKNMDDRPKSCNRESTESLCFRIGRPLRECRCTMCEHISL</sequence>
<accession>A0A8J2R6J4</accession>
<dbReference type="GO" id="GO:0070062">
    <property type="term" value="C:extracellular exosome"/>
    <property type="evidence" value="ECO:0007669"/>
    <property type="project" value="TreeGrafter"/>
</dbReference>
<dbReference type="SUPFAM" id="SSF48452">
    <property type="entry name" value="TPR-like"/>
    <property type="match status" value="2"/>
</dbReference>
<dbReference type="InterPro" id="IPR011990">
    <property type="entry name" value="TPR-like_helical_dom_sf"/>
</dbReference>
<keyword evidence="3" id="KW-0812">Transmembrane</keyword>
<dbReference type="PANTHER" id="PTHR44314:SF1">
    <property type="entry name" value="CILIA- AND FLAGELLA-ASSOCIATED PROTEIN 70"/>
    <property type="match status" value="1"/>
</dbReference>
<dbReference type="Gene3D" id="1.25.40.10">
    <property type="entry name" value="Tetratricopeptide repeat domain"/>
    <property type="match status" value="1"/>
</dbReference>
<gene>
    <name evidence="4" type="ORF">DCHRY22_LOCUS12942</name>
</gene>
<dbReference type="InterPro" id="IPR052628">
    <property type="entry name" value="CFAP70"/>
</dbReference>
<dbReference type="GO" id="GO:0031514">
    <property type="term" value="C:motile cilium"/>
    <property type="evidence" value="ECO:0007669"/>
    <property type="project" value="TreeGrafter"/>
</dbReference>
<proteinExistence type="predicted"/>
<feature type="transmembrane region" description="Helical" evidence="3">
    <location>
        <begin position="24"/>
        <end position="42"/>
    </location>
</feature>
<evidence type="ECO:0000313" key="5">
    <source>
        <dbReference type="Proteomes" id="UP000789524"/>
    </source>
</evidence>
<evidence type="ECO:0000313" key="4">
    <source>
        <dbReference type="EMBL" id="CAG9578929.1"/>
    </source>
</evidence>
<dbReference type="GO" id="GO:0003341">
    <property type="term" value="P:cilium movement"/>
    <property type="evidence" value="ECO:0007669"/>
    <property type="project" value="TreeGrafter"/>
</dbReference>
<comment type="caution">
    <text evidence="4">The sequence shown here is derived from an EMBL/GenBank/DDBJ whole genome shotgun (WGS) entry which is preliminary data.</text>
</comment>
<keyword evidence="2" id="KW-0802">TPR repeat</keyword>
<dbReference type="Proteomes" id="UP000789524">
    <property type="component" value="Unassembled WGS sequence"/>
</dbReference>
<name>A0A8J2R6J4_9NEOP</name>
<dbReference type="OrthoDB" id="10262375at2759"/>
<keyword evidence="5" id="KW-1185">Reference proteome</keyword>
<keyword evidence="3" id="KW-0472">Membrane</keyword>
<protein>
    <submittedName>
        <fullName evidence="4">(African queen) hypothetical protein</fullName>
    </submittedName>
</protein>
<feature type="transmembrane region" description="Helical" evidence="3">
    <location>
        <begin position="49"/>
        <end position="72"/>
    </location>
</feature>
<reference evidence="4" key="1">
    <citation type="submission" date="2021-09" db="EMBL/GenBank/DDBJ databases">
        <authorList>
            <person name="Martin H S."/>
        </authorList>
    </citation>
    <scope>NUCLEOTIDE SEQUENCE</scope>
</reference>
<dbReference type="PANTHER" id="PTHR44314">
    <property type="entry name" value="CILIA- AND FLAGELLA-ASSOCIATED PROTEIN 70"/>
    <property type="match status" value="1"/>
</dbReference>
<evidence type="ECO:0000256" key="1">
    <source>
        <dbReference type="ARBA" id="ARBA00022737"/>
    </source>
</evidence>
<organism evidence="4 5">
    <name type="scientific">Danaus chrysippus</name>
    <name type="common">African queen</name>
    <dbReference type="NCBI Taxonomy" id="151541"/>
    <lineage>
        <taxon>Eukaryota</taxon>
        <taxon>Metazoa</taxon>
        <taxon>Ecdysozoa</taxon>
        <taxon>Arthropoda</taxon>
        <taxon>Hexapoda</taxon>
        <taxon>Insecta</taxon>
        <taxon>Pterygota</taxon>
        <taxon>Neoptera</taxon>
        <taxon>Endopterygota</taxon>
        <taxon>Lepidoptera</taxon>
        <taxon>Glossata</taxon>
        <taxon>Ditrysia</taxon>
        <taxon>Papilionoidea</taxon>
        <taxon>Nymphalidae</taxon>
        <taxon>Danainae</taxon>
        <taxon>Danaini</taxon>
        <taxon>Danaina</taxon>
        <taxon>Danaus</taxon>
        <taxon>Anosia</taxon>
    </lineage>
</organism>
<evidence type="ECO:0000256" key="3">
    <source>
        <dbReference type="SAM" id="Phobius"/>
    </source>
</evidence>
<dbReference type="AlphaFoldDB" id="A0A8J2R6J4"/>
<evidence type="ECO:0000256" key="2">
    <source>
        <dbReference type="ARBA" id="ARBA00022803"/>
    </source>
</evidence>